<dbReference type="PROSITE" id="PS50110">
    <property type="entry name" value="RESPONSE_REGULATORY"/>
    <property type="match status" value="1"/>
</dbReference>
<name>A0A9X2F6S9_9BACT</name>
<dbReference type="InterPro" id="IPR016032">
    <property type="entry name" value="Sig_transdc_resp-reg_C-effctor"/>
</dbReference>
<proteinExistence type="predicted"/>
<evidence type="ECO:0000313" key="7">
    <source>
        <dbReference type="EMBL" id="MCO6042637.1"/>
    </source>
</evidence>
<evidence type="ECO:0000259" key="6">
    <source>
        <dbReference type="PROSITE" id="PS50110"/>
    </source>
</evidence>
<dbReference type="EMBL" id="JAMXLR010000006">
    <property type="protein sequence ID" value="MCO6042637.1"/>
    <property type="molecule type" value="Genomic_DNA"/>
</dbReference>
<dbReference type="Proteomes" id="UP001155241">
    <property type="component" value="Unassembled WGS sequence"/>
</dbReference>
<keyword evidence="2" id="KW-0238">DNA-binding</keyword>
<dbReference type="InterPro" id="IPR000792">
    <property type="entry name" value="Tscrpt_reg_LuxR_C"/>
</dbReference>
<dbReference type="GO" id="GO:0000160">
    <property type="term" value="P:phosphorelay signal transduction system"/>
    <property type="evidence" value="ECO:0007669"/>
    <property type="project" value="InterPro"/>
</dbReference>
<keyword evidence="8" id="KW-1185">Reference proteome</keyword>
<gene>
    <name evidence="7" type="ORF">NG895_01840</name>
</gene>
<evidence type="ECO:0000313" key="8">
    <source>
        <dbReference type="Proteomes" id="UP001155241"/>
    </source>
</evidence>
<dbReference type="PANTHER" id="PTHR44688">
    <property type="entry name" value="DNA-BINDING TRANSCRIPTIONAL ACTIVATOR DEVR_DOSR"/>
    <property type="match status" value="1"/>
</dbReference>
<feature type="domain" description="HTH luxR-type" evidence="5">
    <location>
        <begin position="139"/>
        <end position="204"/>
    </location>
</feature>
<dbReference type="InterPro" id="IPR036388">
    <property type="entry name" value="WH-like_DNA-bd_sf"/>
</dbReference>
<comment type="caution">
    <text evidence="7">The sequence shown here is derived from an EMBL/GenBank/DDBJ whole genome shotgun (WGS) entry which is preliminary data.</text>
</comment>
<dbReference type="Gene3D" id="1.10.10.10">
    <property type="entry name" value="Winged helix-like DNA-binding domain superfamily/Winged helix DNA-binding domain"/>
    <property type="match status" value="1"/>
</dbReference>
<dbReference type="PRINTS" id="PR00038">
    <property type="entry name" value="HTHLUXR"/>
</dbReference>
<dbReference type="PROSITE" id="PS00622">
    <property type="entry name" value="HTH_LUXR_1"/>
    <property type="match status" value="1"/>
</dbReference>
<accession>A0A9X2F6S9</accession>
<evidence type="ECO:0000256" key="2">
    <source>
        <dbReference type="ARBA" id="ARBA00023125"/>
    </source>
</evidence>
<feature type="domain" description="Response regulatory" evidence="6">
    <location>
        <begin position="8"/>
        <end position="123"/>
    </location>
</feature>
<evidence type="ECO:0000256" key="4">
    <source>
        <dbReference type="PROSITE-ProRule" id="PRU00169"/>
    </source>
</evidence>
<dbReference type="InterPro" id="IPR011006">
    <property type="entry name" value="CheY-like_superfamily"/>
</dbReference>
<reference evidence="7" key="1">
    <citation type="submission" date="2022-06" db="EMBL/GenBank/DDBJ databases">
        <title>Aeoliella straminimaris, a novel planctomycete from sediments.</title>
        <authorList>
            <person name="Vitorino I.R."/>
            <person name="Lage O.M."/>
        </authorList>
    </citation>
    <scope>NUCLEOTIDE SEQUENCE</scope>
    <source>
        <strain evidence="7">ICT_H6.2</strain>
    </source>
</reference>
<dbReference type="CDD" id="cd06170">
    <property type="entry name" value="LuxR_C_like"/>
    <property type="match status" value="1"/>
</dbReference>
<dbReference type="SUPFAM" id="SSF52172">
    <property type="entry name" value="CheY-like"/>
    <property type="match status" value="1"/>
</dbReference>
<keyword evidence="1" id="KW-0805">Transcription regulation</keyword>
<dbReference type="SMART" id="SM00448">
    <property type="entry name" value="REC"/>
    <property type="match status" value="1"/>
</dbReference>
<dbReference type="InterPro" id="IPR001789">
    <property type="entry name" value="Sig_transdc_resp-reg_receiver"/>
</dbReference>
<dbReference type="AlphaFoldDB" id="A0A9X2F6S9"/>
<dbReference type="GO" id="GO:0003677">
    <property type="term" value="F:DNA binding"/>
    <property type="evidence" value="ECO:0007669"/>
    <property type="project" value="UniProtKB-KW"/>
</dbReference>
<dbReference type="RefSeq" id="WP_252850735.1">
    <property type="nucleotide sequence ID" value="NZ_JAMXLR010000006.1"/>
</dbReference>
<dbReference type="Pfam" id="PF00072">
    <property type="entry name" value="Response_reg"/>
    <property type="match status" value="1"/>
</dbReference>
<protein>
    <submittedName>
        <fullName evidence="7">Response regulator</fullName>
    </submittedName>
</protein>
<dbReference type="SUPFAM" id="SSF46894">
    <property type="entry name" value="C-terminal effector domain of the bipartite response regulators"/>
    <property type="match status" value="1"/>
</dbReference>
<dbReference type="Pfam" id="PF00196">
    <property type="entry name" value="GerE"/>
    <property type="match status" value="1"/>
</dbReference>
<dbReference type="SMART" id="SM00421">
    <property type="entry name" value="HTH_LUXR"/>
    <property type="match status" value="1"/>
</dbReference>
<sequence length="235" mass="25775">MHDKNQEFVYLIEDDLETRNSLKACCQQAGYQVHCFDSAEQFLAAEPHQRPCCAVVDIRLSGGITGIALQSELKRRSISVPTIVISGYADVRTAVNCMRLGATTLLEKPIPPSDLLNAISDAIERDKVRHVISEHVHKLQSSLNQLTGRELEVLDSLLAGKLNKQIALELDVSQRTIEVDRSRILKKFNAANAAELAVKATELKMLKGLNCRFDPAEASPTGSALAMLQRSVGAN</sequence>
<evidence type="ECO:0000256" key="1">
    <source>
        <dbReference type="ARBA" id="ARBA00023015"/>
    </source>
</evidence>
<organism evidence="7 8">
    <name type="scientific">Aeoliella straminimaris</name>
    <dbReference type="NCBI Taxonomy" id="2954799"/>
    <lineage>
        <taxon>Bacteria</taxon>
        <taxon>Pseudomonadati</taxon>
        <taxon>Planctomycetota</taxon>
        <taxon>Planctomycetia</taxon>
        <taxon>Pirellulales</taxon>
        <taxon>Lacipirellulaceae</taxon>
        <taxon>Aeoliella</taxon>
    </lineage>
</organism>
<dbReference type="Gene3D" id="3.40.50.2300">
    <property type="match status" value="1"/>
</dbReference>
<feature type="modified residue" description="4-aspartylphosphate" evidence="4">
    <location>
        <position position="57"/>
    </location>
</feature>
<dbReference type="GO" id="GO:0006355">
    <property type="term" value="P:regulation of DNA-templated transcription"/>
    <property type="evidence" value="ECO:0007669"/>
    <property type="project" value="InterPro"/>
</dbReference>
<dbReference type="PANTHER" id="PTHR44688:SF16">
    <property type="entry name" value="DNA-BINDING TRANSCRIPTIONAL ACTIVATOR DEVR_DOSR"/>
    <property type="match status" value="1"/>
</dbReference>
<keyword evidence="4" id="KW-0597">Phosphoprotein</keyword>
<keyword evidence="3" id="KW-0804">Transcription</keyword>
<evidence type="ECO:0000259" key="5">
    <source>
        <dbReference type="PROSITE" id="PS50043"/>
    </source>
</evidence>
<dbReference type="PROSITE" id="PS50043">
    <property type="entry name" value="HTH_LUXR_2"/>
    <property type="match status" value="1"/>
</dbReference>
<evidence type="ECO:0000256" key="3">
    <source>
        <dbReference type="ARBA" id="ARBA00023163"/>
    </source>
</evidence>